<keyword evidence="3" id="KW-1185">Reference proteome</keyword>
<name>A0A391PAY9_9FIRM</name>
<comment type="caution">
    <text evidence="2">The sequence shown here is derived from an EMBL/GenBank/DDBJ whole genome shotgun (WGS) entry which is preliminary data.</text>
</comment>
<dbReference type="AlphaFoldDB" id="A0A391PAY9"/>
<organism evidence="2 3">
    <name type="scientific">Mediterraneibacter butyricigenes</name>
    <dbReference type="NCBI Taxonomy" id="2316025"/>
    <lineage>
        <taxon>Bacteria</taxon>
        <taxon>Bacillati</taxon>
        <taxon>Bacillota</taxon>
        <taxon>Clostridia</taxon>
        <taxon>Lachnospirales</taxon>
        <taxon>Lachnospiraceae</taxon>
        <taxon>Mediterraneibacter</taxon>
    </lineage>
</organism>
<keyword evidence="1" id="KW-0472">Membrane</keyword>
<evidence type="ECO:0008006" key="4">
    <source>
        <dbReference type="Google" id="ProtNLM"/>
    </source>
</evidence>
<reference evidence="3" key="1">
    <citation type="submission" date="2018-09" db="EMBL/GenBank/DDBJ databases">
        <title>Draft Genome Sequence of Mediterraneibacter sp. KCTC 15684.</title>
        <authorList>
            <person name="Kim J.S."/>
            <person name="Han K.I."/>
            <person name="Suh M.K."/>
            <person name="Lee K.C."/>
            <person name="Eom M.K."/>
            <person name="Lee J.H."/>
            <person name="Park S.H."/>
            <person name="Kang S.W."/>
            <person name="Park J.E."/>
            <person name="Oh B.S."/>
            <person name="Yu S.Y."/>
            <person name="Choi S.H."/>
            <person name="Lee D.H."/>
            <person name="Yoon H."/>
            <person name="Kim B."/>
            <person name="Yang S.J."/>
            <person name="Lee J.S."/>
        </authorList>
    </citation>
    <scope>NUCLEOTIDE SEQUENCE [LARGE SCALE GENOMIC DNA]</scope>
    <source>
        <strain evidence="3">KCTC 15684</strain>
    </source>
</reference>
<sequence length="99" mass="11545">MIMGLEREVGVFLCAFLTGVVSACAYEILKLFRKLIRHSGKMVAVEDIFYWIGISIYGFYQLYFTTYGVVRWYFILGVVCGWISEKMVAKKLENHRKTK</sequence>
<accession>A0A391PAY9</accession>
<evidence type="ECO:0000313" key="3">
    <source>
        <dbReference type="Proteomes" id="UP000265643"/>
    </source>
</evidence>
<dbReference type="InterPro" id="IPR019074">
    <property type="entry name" value="YabQ"/>
</dbReference>
<keyword evidence="1" id="KW-1133">Transmembrane helix</keyword>
<gene>
    <name evidence="2" type="ORF">KGMB01110_12490</name>
</gene>
<proteinExistence type="predicted"/>
<dbReference type="NCBIfam" id="TIGR02893">
    <property type="entry name" value="spore_yabQ"/>
    <property type="match status" value="1"/>
</dbReference>
<keyword evidence="1" id="KW-0812">Transmembrane</keyword>
<dbReference type="Pfam" id="PF09578">
    <property type="entry name" value="Spore_YabQ"/>
    <property type="match status" value="1"/>
</dbReference>
<feature type="transmembrane region" description="Helical" evidence="1">
    <location>
        <begin position="44"/>
        <end position="64"/>
    </location>
</feature>
<protein>
    <recommendedName>
        <fullName evidence="4">Spore cortex biosynthesis protein YabQ</fullName>
    </recommendedName>
</protein>
<dbReference type="EMBL" id="BHGK01000001">
    <property type="protein sequence ID" value="GCA66813.1"/>
    <property type="molecule type" value="Genomic_DNA"/>
</dbReference>
<dbReference type="PROSITE" id="PS51257">
    <property type="entry name" value="PROKAR_LIPOPROTEIN"/>
    <property type="match status" value="1"/>
</dbReference>
<dbReference type="RefSeq" id="WP_243112693.1">
    <property type="nucleotide sequence ID" value="NZ_BHGK01000001.1"/>
</dbReference>
<evidence type="ECO:0000313" key="2">
    <source>
        <dbReference type="EMBL" id="GCA66813.1"/>
    </source>
</evidence>
<evidence type="ECO:0000256" key="1">
    <source>
        <dbReference type="SAM" id="Phobius"/>
    </source>
</evidence>
<feature type="transmembrane region" description="Helical" evidence="1">
    <location>
        <begin position="12"/>
        <end position="32"/>
    </location>
</feature>
<dbReference type="Proteomes" id="UP000265643">
    <property type="component" value="Unassembled WGS sequence"/>
</dbReference>